<protein>
    <submittedName>
        <fullName evidence="1">Uncharacterized protein</fullName>
    </submittedName>
</protein>
<sequence>MHTPIDMQKKLITANNGSILGKIPVVNMSDNRNTSAGANSHSPRGDHSPRARDDDVRHRNRAVQTDAIHEYRERASSSRSPQSRSPRRHGESRDSRERRSDESRTTREQSHTASRSQSHTRSRPRGEGRNNADQLVGFIETGLDFLDSLSHGRVRTEVVTSRPRHSSRDRTERTSREREPSPRDDRREDNKEETARSPMLNRYLEDDCKDDGRKEIGQDESFFPNPKITFLVDKPTLNCQICQETPLEIGATDCRFSNDSLVILPCGHVACDGCMSTWVKEHKSCPFCRQNLKRSACKHHVMPLLIAHDTIHTLPKTLPQGGAISSRCKKCNEQASREKIIRDYEVTIKRYKDARRHYEKSGSESAFKEMKRLEDGFESYSVDKIAEDIYTRKTKW</sequence>
<accession>A0ACC0CTH2</accession>
<name>A0ACC0CTH2_9PEZI</name>
<proteinExistence type="predicted"/>
<comment type="caution">
    <text evidence="1">The sequence shown here is derived from an EMBL/GenBank/DDBJ whole genome shotgun (WGS) entry which is preliminary data.</text>
</comment>
<evidence type="ECO:0000313" key="1">
    <source>
        <dbReference type="EMBL" id="KAI6083788.1"/>
    </source>
</evidence>
<dbReference type="Proteomes" id="UP001497680">
    <property type="component" value="Unassembled WGS sequence"/>
</dbReference>
<evidence type="ECO:0000313" key="2">
    <source>
        <dbReference type="Proteomes" id="UP001497680"/>
    </source>
</evidence>
<dbReference type="EMBL" id="MU394346">
    <property type="protein sequence ID" value="KAI6083788.1"/>
    <property type="molecule type" value="Genomic_DNA"/>
</dbReference>
<reference evidence="1 2" key="1">
    <citation type="journal article" date="2022" name="New Phytol.">
        <title>Ecological generalism drives hyperdiversity of secondary metabolite gene clusters in xylarialean endophytes.</title>
        <authorList>
            <person name="Franco M.E.E."/>
            <person name="Wisecaver J.H."/>
            <person name="Arnold A.E."/>
            <person name="Ju Y.M."/>
            <person name="Slot J.C."/>
            <person name="Ahrendt S."/>
            <person name="Moore L.P."/>
            <person name="Eastman K.E."/>
            <person name="Scott K."/>
            <person name="Konkel Z."/>
            <person name="Mondo S.J."/>
            <person name="Kuo A."/>
            <person name="Hayes R.D."/>
            <person name="Haridas S."/>
            <person name="Andreopoulos B."/>
            <person name="Riley R."/>
            <person name="LaButti K."/>
            <person name="Pangilinan J."/>
            <person name="Lipzen A."/>
            <person name="Amirebrahimi M."/>
            <person name="Yan J."/>
            <person name="Adam C."/>
            <person name="Keymanesh K."/>
            <person name="Ng V."/>
            <person name="Louie K."/>
            <person name="Northen T."/>
            <person name="Drula E."/>
            <person name="Henrissat B."/>
            <person name="Hsieh H.M."/>
            <person name="Youens-Clark K."/>
            <person name="Lutzoni F."/>
            <person name="Miadlikowska J."/>
            <person name="Eastwood D.C."/>
            <person name="Hamelin R.C."/>
            <person name="Grigoriev I.V."/>
            <person name="U'Ren J.M."/>
        </authorList>
    </citation>
    <scope>NUCLEOTIDE SEQUENCE [LARGE SCALE GENOMIC DNA]</scope>
    <source>
        <strain evidence="1 2">ER1909</strain>
    </source>
</reference>
<keyword evidence="2" id="KW-1185">Reference proteome</keyword>
<gene>
    <name evidence="1" type="ORF">F4821DRAFT_262522</name>
</gene>
<organism evidence="1 2">
    <name type="scientific">Hypoxylon rubiginosum</name>
    <dbReference type="NCBI Taxonomy" id="110542"/>
    <lineage>
        <taxon>Eukaryota</taxon>
        <taxon>Fungi</taxon>
        <taxon>Dikarya</taxon>
        <taxon>Ascomycota</taxon>
        <taxon>Pezizomycotina</taxon>
        <taxon>Sordariomycetes</taxon>
        <taxon>Xylariomycetidae</taxon>
        <taxon>Xylariales</taxon>
        <taxon>Hypoxylaceae</taxon>
        <taxon>Hypoxylon</taxon>
    </lineage>
</organism>